<organism evidence="17 18">
    <name type="scientific">Echinicola strongylocentroti</name>
    <dbReference type="NCBI Taxonomy" id="1795355"/>
    <lineage>
        <taxon>Bacteria</taxon>
        <taxon>Pseudomonadati</taxon>
        <taxon>Bacteroidota</taxon>
        <taxon>Cytophagia</taxon>
        <taxon>Cytophagales</taxon>
        <taxon>Cyclobacteriaceae</taxon>
        <taxon>Echinicola</taxon>
    </lineage>
</organism>
<feature type="transmembrane region" description="Helical" evidence="14">
    <location>
        <begin position="328"/>
        <end position="349"/>
    </location>
</feature>
<dbReference type="GO" id="GO:0071586">
    <property type="term" value="P:CAAX-box protein processing"/>
    <property type="evidence" value="ECO:0007669"/>
    <property type="project" value="InterPro"/>
</dbReference>
<evidence type="ECO:0000256" key="11">
    <source>
        <dbReference type="PIRSR" id="PIRSR627057-1"/>
    </source>
</evidence>
<dbReference type="FunFam" id="3.30.2010.10:FF:000002">
    <property type="entry name" value="CAAX prenyl protease"/>
    <property type="match status" value="1"/>
</dbReference>
<evidence type="ECO:0000256" key="7">
    <source>
        <dbReference type="ARBA" id="ARBA00022833"/>
    </source>
</evidence>
<keyword evidence="10 14" id="KW-0472">Membrane</keyword>
<dbReference type="Pfam" id="PF16491">
    <property type="entry name" value="Peptidase_M48_N"/>
    <property type="match status" value="1"/>
</dbReference>
<keyword evidence="3 14" id="KW-0812">Transmembrane</keyword>
<evidence type="ECO:0000313" key="17">
    <source>
        <dbReference type="EMBL" id="AWW30104.1"/>
    </source>
</evidence>
<dbReference type="RefSeq" id="WP_112783491.1">
    <property type="nucleotide sequence ID" value="NZ_CP030041.1"/>
</dbReference>
<dbReference type="PANTHER" id="PTHR10120">
    <property type="entry name" value="CAAX PRENYL PROTEASE 1"/>
    <property type="match status" value="1"/>
</dbReference>
<evidence type="ECO:0000256" key="3">
    <source>
        <dbReference type="ARBA" id="ARBA00022692"/>
    </source>
</evidence>
<feature type="transmembrane region" description="Helical" evidence="14">
    <location>
        <begin position="62"/>
        <end position="86"/>
    </location>
</feature>
<dbReference type="InterPro" id="IPR027057">
    <property type="entry name" value="CAXX_Prtase_1"/>
</dbReference>
<evidence type="ECO:0000256" key="14">
    <source>
        <dbReference type="SAM" id="Phobius"/>
    </source>
</evidence>
<keyword evidence="2 13" id="KW-0645">Protease</keyword>
<feature type="binding site" evidence="12">
    <location>
        <position position="280"/>
    </location>
    <ligand>
        <name>Zn(2+)</name>
        <dbReference type="ChEBI" id="CHEBI:29105"/>
        <note>catalytic</note>
    </ligand>
</feature>
<feature type="binding site" evidence="12">
    <location>
        <position position="276"/>
    </location>
    <ligand>
        <name>Zn(2+)</name>
        <dbReference type="ChEBI" id="CHEBI:29105"/>
        <note>catalytic</note>
    </ligand>
</feature>
<dbReference type="Pfam" id="PF01435">
    <property type="entry name" value="Peptidase_M48"/>
    <property type="match status" value="1"/>
</dbReference>
<evidence type="ECO:0000256" key="9">
    <source>
        <dbReference type="ARBA" id="ARBA00023049"/>
    </source>
</evidence>
<evidence type="ECO:0000256" key="2">
    <source>
        <dbReference type="ARBA" id="ARBA00022670"/>
    </source>
</evidence>
<feature type="transmembrane region" description="Helical" evidence="14">
    <location>
        <begin position="173"/>
        <end position="193"/>
    </location>
</feature>
<keyword evidence="4 12" id="KW-0479">Metal-binding</keyword>
<evidence type="ECO:0000256" key="6">
    <source>
        <dbReference type="ARBA" id="ARBA00022824"/>
    </source>
</evidence>
<keyword evidence="8 14" id="KW-1133">Transmembrane helix</keyword>
<gene>
    <name evidence="17" type="ORF">DN752_08180</name>
</gene>
<comment type="similarity">
    <text evidence="13">Belongs to the peptidase M48 family.</text>
</comment>
<evidence type="ECO:0000256" key="4">
    <source>
        <dbReference type="ARBA" id="ARBA00022723"/>
    </source>
</evidence>
<feature type="binding site" evidence="12">
    <location>
        <position position="354"/>
    </location>
    <ligand>
        <name>Zn(2+)</name>
        <dbReference type="ChEBI" id="CHEBI:29105"/>
        <note>catalytic</note>
    </ligand>
</feature>
<accession>A0A2Z4IGK0</accession>
<sequence length="415" mass="46609">MNAEQLKYLLIGLVVAGFLFDKLTSWLNVRQRVGDVPATLRSHLSQEKLQESKSYQRTNYRFGLLTGGLSFLVTVACLQWGVFGWLDTLVGSWVAAPIWQSLIFFGLLFIASDVLALPFDYYHTFKIEEDFGFNKTTKKTFVLDKLKGYALGIVLGGGLLALLLWLVDTLGASFWLYFWAVAAFFMVLLNMFYTSWILPLFNKLTPLEEGALKDSIMGYASSVGFSLDNVFVIDGSTRSSKANAFFSGIGKRKKVVLYDTLIEQHTTEELTAVLAHEIGHYKKKHILQSMVISVLQLGAMLFVLSLFVNSETISLALGGERAAVHLNLIGFVLLFSPISTLLGIWMNMLSRKNEYEADRYAKETYAAAPLAEGLKTLSVKTLTQINPHPLHVFVNYSHPPLMKRLERLEQLSNEM</sequence>
<comment type="cofactor">
    <cofactor evidence="12 13">
        <name>Zn(2+)</name>
        <dbReference type="ChEBI" id="CHEBI:29105"/>
    </cofactor>
    <text evidence="12 13">Binds 1 zinc ion per subunit.</text>
</comment>
<keyword evidence="6" id="KW-0256">Endoplasmic reticulum</keyword>
<dbReference type="InterPro" id="IPR032456">
    <property type="entry name" value="Peptidase_M48_N"/>
</dbReference>
<comment type="subcellular location">
    <subcellularLocation>
        <location evidence="1">Endoplasmic reticulum membrane</location>
        <topology evidence="1">Multi-pass membrane protein</topology>
    </subcellularLocation>
</comment>
<feature type="transmembrane region" description="Helical" evidence="14">
    <location>
        <begin position="148"/>
        <end position="167"/>
    </location>
</feature>
<reference evidence="17 18" key="1">
    <citation type="submission" date="2018-06" db="EMBL/GenBank/DDBJ databases">
        <title>Echinicola strongylocentroti sp. nov., isolated from a sea urchin Strongylocentrotus intermedius.</title>
        <authorList>
            <person name="Bae S.S."/>
        </authorList>
    </citation>
    <scope>NUCLEOTIDE SEQUENCE [LARGE SCALE GENOMIC DNA]</scope>
    <source>
        <strain evidence="17 18">MEBiC08714</strain>
    </source>
</reference>
<feature type="transmembrane region" description="Helical" evidence="14">
    <location>
        <begin position="286"/>
        <end position="308"/>
    </location>
</feature>
<evidence type="ECO:0000256" key="10">
    <source>
        <dbReference type="ARBA" id="ARBA00023136"/>
    </source>
</evidence>
<dbReference type="EMBL" id="CP030041">
    <property type="protein sequence ID" value="AWW30104.1"/>
    <property type="molecule type" value="Genomic_DNA"/>
</dbReference>
<evidence type="ECO:0000256" key="12">
    <source>
        <dbReference type="PIRSR" id="PIRSR627057-2"/>
    </source>
</evidence>
<evidence type="ECO:0000256" key="5">
    <source>
        <dbReference type="ARBA" id="ARBA00022801"/>
    </source>
</evidence>
<dbReference type="KEGG" id="est:DN752_08180"/>
<evidence type="ECO:0000256" key="13">
    <source>
        <dbReference type="RuleBase" id="RU003983"/>
    </source>
</evidence>
<feature type="domain" description="Peptidase M48" evidence="15">
    <location>
        <begin position="206"/>
        <end position="410"/>
    </location>
</feature>
<feature type="domain" description="CAAX prenyl protease 1 N-terminal" evidence="16">
    <location>
        <begin position="31"/>
        <end position="203"/>
    </location>
</feature>
<name>A0A2Z4IGK0_9BACT</name>
<feature type="active site" description="Proton donor" evidence="11">
    <location>
        <position position="358"/>
    </location>
</feature>
<keyword evidence="18" id="KW-1185">Reference proteome</keyword>
<dbReference type="InterPro" id="IPR001915">
    <property type="entry name" value="Peptidase_M48"/>
</dbReference>
<keyword evidence="7 12" id="KW-0862">Zinc</keyword>
<evidence type="ECO:0000259" key="16">
    <source>
        <dbReference type="Pfam" id="PF16491"/>
    </source>
</evidence>
<feature type="transmembrane region" description="Helical" evidence="14">
    <location>
        <begin position="98"/>
        <end position="117"/>
    </location>
</feature>
<dbReference type="CDD" id="cd07343">
    <property type="entry name" value="M48A_Zmpste24p_like"/>
    <property type="match status" value="1"/>
</dbReference>
<dbReference type="GO" id="GO:0004222">
    <property type="term" value="F:metalloendopeptidase activity"/>
    <property type="evidence" value="ECO:0007669"/>
    <property type="project" value="InterPro"/>
</dbReference>
<keyword evidence="5 13" id="KW-0378">Hydrolase</keyword>
<evidence type="ECO:0000256" key="1">
    <source>
        <dbReference type="ARBA" id="ARBA00004477"/>
    </source>
</evidence>
<keyword evidence="9 13" id="KW-0482">Metalloprotease</keyword>
<evidence type="ECO:0000259" key="15">
    <source>
        <dbReference type="Pfam" id="PF01435"/>
    </source>
</evidence>
<dbReference type="OrthoDB" id="9781930at2"/>
<dbReference type="Gene3D" id="3.30.2010.10">
    <property type="entry name" value="Metalloproteases ('zincins'), catalytic domain"/>
    <property type="match status" value="1"/>
</dbReference>
<proteinExistence type="inferred from homology"/>
<evidence type="ECO:0000313" key="18">
    <source>
        <dbReference type="Proteomes" id="UP000248688"/>
    </source>
</evidence>
<evidence type="ECO:0000256" key="8">
    <source>
        <dbReference type="ARBA" id="ARBA00022989"/>
    </source>
</evidence>
<dbReference type="GO" id="GO:0046872">
    <property type="term" value="F:metal ion binding"/>
    <property type="evidence" value="ECO:0007669"/>
    <property type="project" value="UniProtKB-KW"/>
</dbReference>
<feature type="active site" evidence="11">
    <location>
        <position position="277"/>
    </location>
</feature>
<protein>
    <submittedName>
        <fullName evidence="17">M48 family peptidase</fullName>
    </submittedName>
</protein>
<dbReference type="AlphaFoldDB" id="A0A2Z4IGK0"/>
<dbReference type="Proteomes" id="UP000248688">
    <property type="component" value="Chromosome"/>
</dbReference>